<dbReference type="InterPro" id="IPR023158">
    <property type="entry name" value="YerB-like_sf"/>
</dbReference>
<keyword evidence="2" id="KW-0732">Signal</keyword>
<dbReference type="Pfam" id="PF17479">
    <property type="entry name" value="DUF3048_C"/>
    <property type="match status" value="1"/>
</dbReference>
<evidence type="ECO:0000313" key="6">
    <source>
        <dbReference type="Proteomes" id="UP000218887"/>
    </source>
</evidence>
<dbReference type="Proteomes" id="UP000218887">
    <property type="component" value="Unassembled WGS sequence"/>
</dbReference>
<organism evidence="5 6">
    <name type="scientific">Virgibacillus profundi</name>
    <dbReference type="NCBI Taxonomy" id="2024555"/>
    <lineage>
        <taxon>Bacteria</taxon>
        <taxon>Bacillati</taxon>
        <taxon>Bacillota</taxon>
        <taxon>Bacilli</taxon>
        <taxon>Bacillales</taxon>
        <taxon>Bacillaceae</taxon>
        <taxon>Virgibacillus</taxon>
    </lineage>
</organism>
<feature type="domain" description="DUF3048" evidence="3">
    <location>
        <begin position="57"/>
        <end position="199"/>
    </location>
</feature>
<feature type="chain" id="PRO_5039034239" evidence="2">
    <location>
        <begin position="20"/>
        <end position="354"/>
    </location>
</feature>
<protein>
    <submittedName>
        <fullName evidence="5">Lipoprotein YerB</fullName>
    </submittedName>
</protein>
<dbReference type="EMBL" id="NPOA01000016">
    <property type="protein sequence ID" value="PAV28011.1"/>
    <property type="molecule type" value="Genomic_DNA"/>
</dbReference>
<dbReference type="Pfam" id="PF11258">
    <property type="entry name" value="DUF3048"/>
    <property type="match status" value="1"/>
</dbReference>
<comment type="caution">
    <text evidence="5">The sequence shown here is derived from an EMBL/GenBank/DDBJ whole genome shotgun (WGS) entry which is preliminary data.</text>
</comment>
<evidence type="ECO:0000259" key="4">
    <source>
        <dbReference type="Pfam" id="PF17479"/>
    </source>
</evidence>
<dbReference type="RefSeq" id="WP_095657174.1">
    <property type="nucleotide sequence ID" value="NZ_NPOA01000016.1"/>
</dbReference>
<dbReference type="OrthoDB" id="9779102at2"/>
<feature type="domain" description="DUF3048" evidence="4">
    <location>
        <begin position="228"/>
        <end position="337"/>
    </location>
</feature>
<dbReference type="InterPro" id="IPR021416">
    <property type="entry name" value="DUF3048_N"/>
</dbReference>
<evidence type="ECO:0000256" key="1">
    <source>
        <dbReference type="SAM" id="MobiDB-lite"/>
    </source>
</evidence>
<feature type="compositionally biased region" description="Basic and acidic residues" evidence="1">
    <location>
        <begin position="23"/>
        <end position="39"/>
    </location>
</feature>
<gene>
    <name evidence="5" type="ORF">CIL05_19320</name>
</gene>
<dbReference type="InterPro" id="IPR035328">
    <property type="entry name" value="DUF3048_C"/>
</dbReference>
<dbReference type="Gene3D" id="3.50.90.10">
    <property type="entry name" value="YerB-like"/>
    <property type="match status" value="1"/>
</dbReference>
<feature type="signal peptide" evidence="2">
    <location>
        <begin position="1"/>
        <end position="19"/>
    </location>
</feature>
<keyword evidence="6" id="KW-1185">Reference proteome</keyword>
<dbReference type="PROSITE" id="PS51257">
    <property type="entry name" value="PROKAR_LIPOPROTEIN"/>
    <property type="match status" value="1"/>
</dbReference>
<evidence type="ECO:0000256" key="2">
    <source>
        <dbReference type="SAM" id="SignalP"/>
    </source>
</evidence>
<feature type="region of interest" description="Disordered" evidence="1">
    <location>
        <begin position="23"/>
        <end position="48"/>
    </location>
</feature>
<evidence type="ECO:0000259" key="3">
    <source>
        <dbReference type="Pfam" id="PF11258"/>
    </source>
</evidence>
<dbReference type="AlphaFoldDB" id="A0A2A2I7N9"/>
<sequence length="354" mass="39593">MRKLVCFFLVLLILMAACSKEEKDAQDNGEKENTLEQKNEAPGVGETTEEVENIFPLTGIGTNEAVDNRIISVMVNNHSLARPQTGLSEADIVFELLAEGSITRFLALYQSELPDVVGPVRSAREYYFELANGYDALYVYHGAAAFIDEMIQNRGIEFLNGSIYDNDGKLFKREAFRKAPHNSYLQIGAVYDAAEAKGYESTATYEPLEFLTADEMTELPGEDANHVKIVYSNKPMEIVEFDYDAANEKYTRFSDQEKTVDLNTEEPIQVENIFIVETDHEVIDDVGRRAIDLSSGGEGYLIQQGKIQEVQWKNQDGRIIPVKDDQPVGLMPGKTWINVIPSVPGLQQSVTISN</sequence>
<dbReference type="SUPFAM" id="SSF159774">
    <property type="entry name" value="YerB-like"/>
    <property type="match status" value="1"/>
</dbReference>
<name>A0A2A2I7N9_9BACI</name>
<keyword evidence="5" id="KW-0449">Lipoprotein</keyword>
<accession>A0A2A2I7N9</accession>
<evidence type="ECO:0000313" key="5">
    <source>
        <dbReference type="EMBL" id="PAV28011.1"/>
    </source>
</evidence>
<reference evidence="5 6" key="1">
    <citation type="submission" date="2017-08" db="EMBL/GenBank/DDBJ databases">
        <title>Virgibacillus indicus sp. nov. and Virgibacillus profoundi sp. nov, two moderately halophilic bacteria isolated from marine sediment by using the Microfluidic Streak Plate.</title>
        <authorList>
            <person name="Xu B."/>
            <person name="Hu B."/>
            <person name="Wang J."/>
            <person name="Zhu Y."/>
            <person name="Huang L."/>
            <person name="Du W."/>
            <person name="Huang Y."/>
        </authorList>
    </citation>
    <scope>NUCLEOTIDE SEQUENCE [LARGE SCALE GENOMIC DNA]</scope>
    <source>
        <strain evidence="5 6">IO3-P3-H5</strain>
    </source>
</reference>
<proteinExistence type="predicted"/>